<gene>
    <name evidence="1" type="ORF">PACLA_8A061988</name>
</gene>
<evidence type="ECO:0000313" key="2">
    <source>
        <dbReference type="Proteomes" id="UP001152795"/>
    </source>
</evidence>
<sequence>MTPPTLSTAAPTAVMGSTTKYMLPYLHNRRLDDPLPKCWKTNEPGPPAGRMVKVDKNCIHFNDRDSCDIFMGNKSHQRLLTLVEPKRKMSVHTLGNDAPEMAFAVRSK</sequence>
<organism evidence="1 2">
    <name type="scientific">Paramuricea clavata</name>
    <name type="common">Red gorgonian</name>
    <name type="synonym">Violescent sea-whip</name>
    <dbReference type="NCBI Taxonomy" id="317549"/>
    <lineage>
        <taxon>Eukaryota</taxon>
        <taxon>Metazoa</taxon>
        <taxon>Cnidaria</taxon>
        <taxon>Anthozoa</taxon>
        <taxon>Octocorallia</taxon>
        <taxon>Malacalcyonacea</taxon>
        <taxon>Plexauridae</taxon>
        <taxon>Paramuricea</taxon>
    </lineage>
</organism>
<dbReference type="EMBL" id="CACRXK020007346">
    <property type="protein sequence ID" value="CAB4012019.1"/>
    <property type="molecule type" value="Genomic_DNA"/>
</dbReference>
<name>A0A6S7I4Z4_PARCT</name>
<accession>A0A6S7I4Z4</accession>
<comment type="caution">
    <text evidence="1">The sequence shown here is derived from an EMBL/GenBank/DDBJ whole genome shotgun (WGS) entry which is preliminary data.</text>
</comment>
<reference evidence="1" key="1">
    <citation type="submission" date="2020-04" db="EMBL/GenBank/DDBJ databases">
        <authorList>
            <person name="Alioto T."/>
            <person name="Alioto T."/>
            <person name="Gomez Garrido J."/>
        </authorList>
    </citation>
    <scope>NUCLEOTIDE SEQUENCE</scope>
    <source>
        <strain evidence="1">A484AB</strain>
    </source>
</reference>
<keyword evidence="2" id="KW-1185">Reference proteome</keyword>
<dbReference type="Proteomes" id="UP001152795">
    <property type="component" value="Unassembled WGS sequence"/>
</dbReference>
<protein>
    <submittedName>
        <fullName evidence="1">Uncharacterized protein</fullName>
    </submittedName>
</protein>
<dbReference type="AlphaFoldDB" id="A0A6S7I4Z4"/>
<proteinExistence type="predicted"/>
<evidence type="ECO:0000313" key="1">
    <source>
        <dbReference type="EMBL" id="CAB4012019.1"/>
    </source>
</evidence>